<dbReference type="SUPFAM" id="SSF56112">
    <property type="entry name" value="Protein kinase-like (PK-like)"/>
    <property type="match status" value="1"/>
</dbReference>
<protein>
    <recommendedName>
        <fullName evidence="1">non-specific serine/threonine protein kinase</fullName>
        <ecNumber evidence="1">2.7.11.1</ecNumber>
    </recommendedName>
</protein>
<evidence type="ECO:0000313" key="15">
    <source>
        <dbReference type="Proteomes" id="UP001642409"/>
    </source>
</evidence>
<evidence type="ECO:0000256" key="9">
    <source>
        <dbReference type="ARBA" id="ARBA00048679"/>
    </source>
</evidence>
<reference evidence="14 15" key="2">
    <citation type="submission" date="2024-07" db="EMBL/GenBank/DDBJ databases">
        <authorList>
            <person name="Akdeniz Z."/>
        </authorList>
    </citation>
    <scope>NUCLEOTIDE SEQUENCE [LARGE SCALE GENOMIC DNA]</scope>
</reference>
<dbReference type="Proteomes" id="UP001642409">
    <property type="component" value="Unassembled WGS sequence"/>
</dbReference>
<dbReference type="GO" id="GO:0035556">
    <property type="term" value="P:intracellular signal transduction"/>
    <property type="evidence" value="ECO:0007669"/>
    <property type="project" value="TreeGrafter"/>
</dbReference>
<evidence type="ECO:0000256" key="6">
    <source>
        <dbReference type="ARBA" id="ARBA00022777"/>
    </source>
</evidence>
<name>A0AA86NU68_9EUKA</name>
<organism evidence="13">
    <name type="scientific">Hexamita inflata</name>
    <dbReference type="NCBI Taxonomy" id="28002"/>
    <lineage>
        <taxon>Eukaryota</taxon>
        <taxon>Metamonada</taxon>
        <taxon>Diplomonadida</taxon>
        <taxon>Hexamitidae</taxon>
        <taxon>Hexamitinae</taxon>
        <taxon>Hexamita</taxon>
    </lineage>
</organism>
<dbReference type="InterPro" id="IPR011009">
    <property type="entry name" value="Kinase-like_dom_sf"/>
</dbReference>
<dbReference type="PROSITE" id="PS00107">
    <property type="entry name" value="PROTEIN_KINASE_ATP"/>
    <property type="match status" value="1"/>
</dbReference>
<keyword evidence="5 10" id="KW-0547">Nucleotide-binding</keyword>
<dbReference type="GO" id="GO:0004674">
    <property type="term" value="F:protein serine/threonine kinase activity"/>
    <property type="evidence" value="ECO:0007669"/>
    <property type="project" value="UniProtKB-KW"/>
</dbReference>
<evidence type="ECO:0000256" key="7">
    <source>
        <dbReference type="ARBA" id="ARBA00022840"/>
    </source>
</evidence>
<evidence type="ECO:0000259" key="12">
    <source>
        <dbReference type="PROSITE" id="PS51285"/>
    </source>
</evidence>
<dbReference type="Gene3D" id="1.10.510.10">
    <property type="entry name" value="Transferase(Phosphotransferase) domain 1"/>
    <property type="match status" value="1"/>
</dbReference>
<sequence length="440" mass="50865">MKSINNYIDKIVDLKAQRAKRMTQLNATLLELKVSEDQQNILRNELNRRETENLRQLRQKVGPDSYEKITTLGHGGYGQVFLVRYKQTKQLFAMKVQSKALMTQRKQLHQVRAERDLMASSFSNWVIKLQATFQDEQDLYIVMEYSPGGDLMGLLMRQNTFPEAVARFYTAEIIEAFNDLHKNNVIYRDGKPDNILITSTGHIKLTDFGLSCRASEYIPPPLCACDHENNENAEENLNKQGICSICGKQIQIENAPKSHSRLQAFSTVGTQNYTAVEVLRAKGYTEKCDFWAAGCILFECLFGYPPFQSQSWKETKKRILYYQKYLEIPNGVSKVCEDFIRRLICEPEIRMGYNEVISHPFMQNIDFKNLHKCKAPFIPKLKSEIDTAYFDQAGEEVKQAFSSDKWWDDTAFNGYSHRAFPQTQVGHKDRPSLRGLFDHK</sequence>
<evidence type="ECO:0000256" key="5">
    <source>
        <dbReference type="ARBA" id="ARBA00022741"/>
    </source>
</evidence>
<keyword evidence="6 14" id="KW-0418">Kinase</keyword>
<dbReference type="PROSITE" id="PS50011">
    <property type="entry name" value="PROTEIN_KINASE_DOM"/>
    <property type="match status" value="1"/>
</dbReference>
<evidence type="ECO:0000313" key="13">
    <source>
        <dbReference type="EMBL" id="CAI9924846.1"/>
    </source>
</evidence>
<comment type="caution">
    <text evidence="13">The sequence shown here is derived from an EMBL/GenBank/DDBJ whole genome shotgun (WGS) entry which is preliminary data.</text>
</comment>
<dbReference type="Pfam" id="PF00069">
    <property type="entry name" value="Pkinase"/>
    <property type="match status" value="2"/>
</dbReference>
<dbReference type="EMBL" id="CAXDID020000521">
    <property type="protein sequence ID" value="CAL6099585.1"/>
    <property type="molecule type" value="Genomic_DNA"/>
</dbReference>
<accession>A0AA86NU68</accession>
<dbReference type="InterPro" id="IPR000961">
    <property type="entry name" value="AGC-kinase_C"/>
</dbReference>
<dbReference type="PANTHER" id="PTHR24356">
    <property type="entry name" value="SERINE/THREONINE-PROTEIN KINASE"/>
    <property type="match status" value="1"/>
</dbReference>
<keyword evidence="3" id="KW-0597">Phosphoprotein</keyword>
<feature type="binding site" evidence="10">
    <location>
        <position position="95"/>
    </location>
    <ligand>
        <name>ATP</name>
        <dbReference type="ChEBI" id="CHEBI:30616"/>
    </ligand>
</feature>
<dbReference type="Gene3D" id="3.30.200.20">
    <property type="entry name" value="Phosphorylase Kinase, domain 1"/>
    <property type="match status" value="1"/>
</dbReference>
<keyword evidence="15" id="KW-1185">Reference proteome</keyword>
<dbReference type="FunFam" id="1.10.510.10:FF:000024">
    <property type="entry name" value="Probable serine/threonine-protein kinase cot-1"/>
    <property type="match status" value="1"/>
</dbReference>
<gene>
    <name evidence="13" type="ORF">HINF_LOCUS12491</name>
    <name evidence="14" type="ORF">HINF_LOCUS70152</name>
</gene>
<keyword evidence="7 10" id="KW-0067">ATP-binding</keyword>
<feature type="domain" description="AGC-kinase C-terminal" evidence="12">
    <location>
        <begin position="363"/>
        <end position="427"/>
    </location>
</feature>
<evidence type="ECO:0000256" key="2">
    <source>
        <dbReference type="ARBA" id="ARBA00022527"/>
    </source>
</evidence>
<dbReference type="SMART" id="SM00133">
    <property type="entry name" value="S_TK_X"/>
    <property type="match status" value="1"/>
</dbReference>
<reference evidence="13" key="1">
    <citation type="submission" date="2023-06" db="EMBL/GenBank/DDBJ databases">
        <authorList>
            <person name="Kurt Z."/>
        </authorList>
    </citation>
    <scope>NUCLEOTIDE SEQUENCE</scope>
</reference>
<evidence type="ECO:0000256" key="4">
    <source>
        <dbReference type="ARBA" id="ARBA00022679"/>
    </source>
</evidence>
<dbReference type="GO" id="GO:0005524">
    <property type="term" value="F:ATP binding"/>
    <property type="evidence" value="ECO:0007669"/>
    <property type="project" value="UniProtKB-UniRule"/>
</dbReference>
<dbReference type="PANTHER" id="PTHR24356:SF184">
    <property type="entry name" value="SERINE_THREONINE-PROTEIN KINASE TRICORNERED"/>
    <property type="match status" value="1"/>
</dbReference>
<dbReference type="PROSITE" id="PS51285">
    <property type="entry name" value="AGC_KINASE_CTER"/>
    <property type="match status" value="1"/>
</dbReference>
<evidence type="ECO:0000313" key="14">
    <source>
        <dbReference type="EMBL" id="CAL6099585.1"/>
    </source>
</evidence>
<keyword evidence="4" id="KW-0808">Transferase</keyword>
<dbReference type="InterPro" id="IPR017441">
    <property type="entry name" value="Protein_kinase_ATP_BS"/>
</dbReference>
<feature type="domain" description="Protein kinase" evidence="11">
    <location>
        <begin position="66"/>
        <end position="362"/>
    </location>
</feature>
<evidence type="ECO:0000256" key="3">
    <source>
        <dbReference type="ARBA" id="ARBA00022553"/>
    </source>
</evidence>
<evidence type="ECO:0000256" key="1">
    <source>
        <dbReference type="ARBA" id="ARBA00012513"/>
    </source>
</evidence>
<dbReference type="InterPro" id="IPR000719">
    <property type="entry name" value="Prot_kinase_dom"/>
</dbReference>
<dbReference type="InterPro" id="IPR050236">
    <property type="entry name" value="Ser_Thr_kinase_AGC"/>
</dbReference>
<dbReference type="FunFam" id="3.30.200.20:FF:000042">
    <property type="entry name" value="Aurora kinase A"/>
    <property type="match status" value="1"/>
</dbReference>
<keyword evidence="2" id="KW-0723">Serine/threonine-protein kinase</keyword>
<comment type="catalytic activity">
    <reaction evidence="9">
        <text>L-seryl-[protein] + ATP = O-phospho-L-seryl-[protein] + ADP + H(+)</text>
        <dbReference type="Rhea" id="RHEA:17989"/>
        <dbReference type="Rhea" id="RHEA-COMP:9863"/>
        <dbReference type="Rhea" id="RHEA-COMP:11604"/>
        <dbReference type="ChEBI" id="CHEBI:15378"/>
        <dbReference type="ChEBI" id="CHEBI:29999"/>
        <dbReference type="ChEBI" id="CHEBI:30616"/>
        <dbReference type="ChEBI" id="CHEBI:83421"/>
        <dbReference type="ChEBI" id="CHEBI:456216"/>
        <dbReference type="EC" id="2.7.11.1"/>
    </reaction>
</comment>
<evidence type="ECO:0000256" key="8">
    <source>
        <dbReference type="ARBA" id="ARBA00047899"/>
    </source>
</evidence>
<dbReference type="EC" id="2.7.11.1" evidence="1"/>
<evidence type="ECO:0000256" key="10">
    <source>
        <dbReference type="PROSITE-ProRule" id="PRU10141"/>
    </source>
</evidence>
<evidence type="ECO:0000259" key="11">
    <source>
        <dbReference type="PROSITE" id="PS50011"/>
    </source>
</evidence>
<dbReference type="AlphaFoldDB" id="A0AA86NU68"/>
<proteinExistence type="predicted"/>
<dbReference type="EMBL" id="CATOUU010000324">
    <property type="protein sequence ID" value="CAI9924846.1"/>
    <property type="molecule type" value="Genomic_DNA"/>
</dbReference>
<dbReference type="GO" id="GO:0007010">
    <property type="term" value="P:cytoskeleton organization"/>
    <property type="evidence" value="ECO:0007669"/>
    <property type="project" value="UniProtKB-ARBA"/>
</dbReference>
<comment type="catalytic activity">
    <reaction evidence="8">
        <text>L-threonyl-[protein] + ATP = O-phospho-L-threonyl-[protein] + ADP + H(+)</text>
        <dbReference type="Rhea" id="RHEA:46608"/>
        <dbReference type="Rhea" id="RHEA-COMP:11060"/>
        <dbReference type="Rhea" id="RHEA-COMP:11605"/>
        <dbReference type="ChEBI" id="CHEBI:15378"/>
        <dbReference type="ChEBI" id="CHEBI:30013"/>
        <dbReference type="ChEBI" id="CHEBI:30616"/>
        <dbReference type="ChEBI" id="CHEBI:61977"/>
        <dbReference type="ChEBI" id="CHEBI:456216"/>
        <dbReference type="EC" id="2.7.11.1"/>
    </reaction>
</comment>